<evidence type="ECO:0000313" key="2">
    <source>
        <dbReference type="EMBL" id="OXA46742.1"/>
    </source>
</evidence>
<dbReference type="InterPro" id="IPR052055">
    <property type="entry name" value="Hepadnavirus_pol/RT"/>
</dbReference>
<feature type="compositionally biased region" description="Polar residues" evidence="1">
    <location>
        <begin position="237"/>
        <end position="257"/>
    </location>
</feature>
<dbReference type="GO" id="GO:0003676">
    <property type="term" value="F:nucleic acid binding"/>
    <property type="evidence" value="ECO:0007669"/>
    <property type="project" value="InterPro"/>
</dbReference>
<dbReference type="CDD" id="cd09275">
    <property type="entry name" value="RNase_HI_RT_DIRS1"/>
    <property type="match status" value="1"/>
</dbReference>
<reference evidence="2 3" key="1">
    <citation type="submission" date="2015-12" db="EMBL/GenBank/DDBJ databases">
        <title>The genome of Folsomia candida.</title>
        <authorList>
            <person name="Faddeeva A."/>
            <person name="Derks M.F."/>
            <person name="Anvar Y."/>
            <person name="Smit S."/>
            <person name="Van Straalen N."/>
            <person name="Roelofs D."/>
        </authorList>
    </citation>
    <scope>NUCLEOTIDE SEQUENCE [LARGE SCALE GENOMIC DNA]</scope>
    <source>
        <strain evidence="2 3">VU population</strain>
        <tissue evidence="2">Whole body</tissue>
    </source>
</reference>
<dbReference type="OMA" id="LIMPRIN"/>
<accession>A0A226DMH7</accession>
<name>A0A226DMH7_FOLCA</name>
<feature type="region of interest" description="Disordered" evidence="1">
    <location>
        <begin position="1"/>
        <end position="32"/>
    </location>
</feature>
<dbReference type="OrthoDB" id="2897838at2759"/>
<evidence type="ECO:0000313" key="3">
    <source>
        <dbReference type="Proteomes" id="UP000198287"/>
    </source>
</evidence>
<sequence length="730" mass="82379">MAGGSEQQRDWSLGLSDDENDTDAEANKIIGNGDELNDELTDLLKDIENTTDFGPSLLPNVSSGFAKTAARPLTKESKATLAAKIKVPENCKEFLVPKVNSEIWRLLPSQAKILDIKQQQIQQSLTLGLSSLAVITNTIVNSKESIPKEVLSSVVKQAMDGANILGDQFQAISSRRRFEMKRHLNPEYGGICSQQFPSSEWLFGTDLAESLKSTKATSTLMRSTMNRGGRYHPYSQPRPTYQSQNQPRPSLNWGRPQQAQFRAASRTSQDFHKDLRDTVFSARTINTIDSKIVNEEKSQLRPLKQVRFLGFIIDSEAMRMVLPQDKWNTIITKCRSVSEINVTSIQWVAELVGSLVAASPATKYGMLYTRQLEIEKSKALVISGGRYSGQIILSPIAKMDIQWWIGNIKSEYRSLSQFKPTKVIFSDSSPLGWGAVCNGQEARGNFSPEDQLLHINVLELMAVFYGINSFAKNALNENIHLRVDSSTAMAYVNNFGGCRSEELHNVAKKIWIWCEERHIILHATYINTKDNVDADRLWRMKVDFSDFSLTKSYFEKICMIFWSPNVDLFATYQTTQCERYFSWKPDPFALGEDAFTFKWESKFYAFPPFNLIGRVINKIIEDQSLSSNQQEFAIDGSSIIRESMSLSILKESKSSGTWRHGLSYSAINSSRSALSSLLENVDGSALGQHKLVVNFMKGVARLRPPAQRYSSVWNPDTLQGNVFKLLYRLR</sequence>
<evidence type="ECO:0000256" key="1">
    <source>
        <dbReference type="SAM" id="MobiDB-lite"/>
    </source>
</evidence>
<comment type="caution">
    <text evidence="2">The sequence shown here is derived from an EMBL/GenBank/DDBJ whole genome shotgun (WGS) entry which is preliminary data.</text>
</comment>
<dbReference type="Gene3D" id="3.30.420.10">
    <property type="entry name" value="Ribonuclease H-like superfamily/Ribonuclease H"/>
    <property type="match status" value="1"/>
</dbReference>
<dbReference type="AlphaFoldDB" id="A0A226DMH7"/>
<dbReference type="PANTHER" id="PTHR33050">
    <property type="entry name" value="REVERSE TRANSCRIPTASE DOMAIN-CONTAINING PROTEIN"/>
    <property type="match status" value="1"/>
</dbReference>
<dbReference type="EMBL" id="LNIX01000014">
    <property type="protein sequence ID" value="OXA46742.1"/>
    <property type="molecule type" value="Genomic_DNA"/>
</dbReference>
<keyword evidence="3" id="KW-1185">Reference proteome</keyword>
<dbReference type="Proteomes" id="UP000198287">
    <property type="component" value="Unassembled WGS sequence"/>
</dbReference>
<evidence type="ECO:0008006" key="4">
    <source>
        <dbReference type="Google" id="ProtNLM"/>
    </source>
</evidence>
<proteinExistence type="predicted"/>
<protein>
    <recommendedName>
        <fullName evidence="4">RNase H type-1 domain-containing protein</fullName>
    </recommendedName>
</protein>
<organism evidence="2 3">
    <name type="scientific">Folsomia candida</name>
    <name type="common">Springtail</name>
    <dbReference type="NCBI Taxonomy" id="158441"/>
    <lineage>
        <taxon>Eukaryota</taxon>
        <taxon>Metazoa</taxon>
        <taxon>Ecdysozoa</taxon>
        <taxon>Arthropoda</taxon>
        <taxon>Hexapoda</taxon>
        <taxon>Collembola</taxon>
        <taxon>Entomobryomorpha</taxon>
        <taxon>Isotomoidea</taxon>
        <taxon>Isotomidae</taxon>
        <taxon>Proisotominae</taxon>
        <taxon>Folsomia</taxon>
    </lineage>
</organism>
<dbReference type="PANTHER" id="PTHR33050:SF7">
    <property type="entry name" value="RIBONUCLEASE H"/>
    <property type="match status" value="1"/>
</dbReference>
<feature type="region of interest" description="Disordered" evidence="1">
    <location>
        <begin position="224"/>
        <end position="257"/>
    </location>
</feature>
<gene>
    <name evidence="2" type="ORF">Fcan01_18241</name>
</gene>
<dbReference type="InterPro" id="IPR036397">
    <property type="entry name" value="RNaseH_sf"/>
</dbReference>